<dbReference type="GO" id="GO:0071732">
    <property type="term" value="P:cellular response to nitric oxide"/>
    <property type="evidence" value="ECO:0007669"/>
    <property type="project" value="UniProtKB-ARBA"/>
</dbReference>
<comment type="catalytic activity">
    <reaction evidence="5">
        <text>3',3'-c-di-GMP + H2O = 5'-phosphoguanylyl(3'-&gt;5')guanosine + H(+)</text>
        <dbReference type="Rhea" id="RHEA:24902"/>
        <dbReference type="ChEBI" id="CHEBI:15377"/>
        <dbReference type="ChEBI" id="CHEBI:15378"/>
        <dbReference type="ChEBI" id="CHEBI:58754"/>
        <dbReference type="ChEBI" id="CHEBI:58805"/>
        <dbReference type="EC" id="3.1.4.52"/>
    </reaction>
    <physiologicalReaction direction="left-to-right" evidence="5">
        <dbReference type="Rhea" id="RHEA:24903"/>
    </physiologicalReaction>
</comment>
<feature type="domain" description="GGDEF" evidence="11">
    <location>
        <begin position="619"/>
        <end position="751"/>
    </location>
</feature>
<dbReference type="SUPFAM" id="SSF141868">
    <property type="entry name" value="EAL domain-like"/>
    <property type="match status" value="1"/>
</dbReference>
<evidence type="ECO:0000256" key="5">
    <source>
        <dbReference type="ARBA" id="ARBA00051114"/>
    </source>
</evidence>
<dbReference type="PROSITE" id="PS50883">
    <property type="entry name" value="EAL"/>
    <property type="match status" value="1"/>
</dbReference>
<dbReference type="PANTHER" id="PTHR44757">
    <property type="entry name" value="DIGUANYLATE CYCLASE DGCP"/>
    <property type="match status" value="1"/>
</dbReference>
<keyword evidence="6" id="KW-0812">Transmembrane</keyword>
<evidence type="ECO:0000259" key="10">
    <source>
        <dbReference type="PROSITE" id="PS50883"/>
    </source>
</evidence>
<evidence type="ECO:0000256" key="3">
    <source>
        <dbReference type="ARBA" id="ARBA00012282"/>
    </source>
</evidence>
<dbReference type="InterPro" id="IPR000700">
    <property type="entry name" value="PAS-assoc_C"/>
</dbReference>
<dbReference type="FunFam" id="3.30.70.270:FF:000001">
    <property type="entry name" value="Diguanylate cyclase domain protein"/>
    <property type="match status" value="1"/>
</dbReference>
<dbReference type="STRING" id="1931241.BVH74_04565"/>
<dbReference type="PROSITE" id="PS50887">
    <property type="entry name" value="GGDEF"/>
    <property type="match status" value="1"/>
</dbReference>
<feature type="domain" description="PAC" evidence="8">
    <location>
        <begin position="535"/>
        <end position="587"/>
    </location>
</feature>
<dbReference type="InterPro" id="IPR000014">
    <property type="entry name" value="PAS"/>
</dbReference>
<dbReference type="InterPro" id="IPR052155">
    <property type="entry name" value="Biofilm_reg_signaling"/>
</dbReference>
<dbReference type="InterPro" id="IPR043128">
    <property type="entry name" value="Rev_trsase/Diguanyl_cyclase"/>
</dbReference>
<gene>
    <name evidence="12" type="ORF">BVH74_04565</name>
</gene>
<dbReference type="KEGG" id="ppha:BVH74_04565"/>
<dbReference type="EMBL" id="CP020100">
    <property type="protein sequence ID" value="AQZ94069.1"/>
    <property type="molecule type" value="Genomic_DNA"/>
</dbReference>
<dbReference type="Pfam" id="PF13426">
    <property type="entry name" value="PAS_9"/>
    <property type="match status" value="1"/>
</dbReference>
<feature type="domain" description="EAL" evidence="10">
    <location>
        <begin position="760"/>
        <end position="1014"/>
    </location>
</feature>
<dbReference type="SMART" id="SM00052">
    <property type="entry name" value="EAL"/>
    <property type="match status" value="1"/>
</dbReference>
<dbReference type="Pfam" id="PF00990">
    <property type="entry name" value="GGDEF"/>
    <property type="match status" value="1"/>
</dbReference>
<dbReference type="PROSITE" id="PS50112">
    <property type="entry name" value="PAS"/>
    <property type="match status" value="2"/>
</dbReference>
<feature type="domain" description="PAC" evidence="8">
    <location>
        <begin position="412"/>
        <end position="465"/>
    </location>
</feature>
<feature type="transmembrane region" description="Helical" evidence="6">
    <location>
        <begin position="280"/>
        <end position="302"/>
    </location>
</feature>
<evidence type="ECO:0000256" key="6">
    <source>
        <dbReference type="SAM" id="Phobius"/>
    </source>
</evidence>
<proteinExistence type="predicted"/>
<dbReference type="Pfam" id="PF00563">
    <property type="entry name" value="EAL"/>
    <property type="match status" value="1"/>
</dbReference>
<dbReference type="PANTHER" id="PTHR44757:SF2">
    <property type="entry name" value="BIOFILM ARCHITECTURE MAINTENANCE PROTEIN MBAA"/>
    <property type="match status" value="1"/>
</dbReference>
<dbReference type="Gene3D" id="3.30.450.20">
    <property type="entry name" value="PAS domain"/>
    <property type="match status" value="2"/>
</dbReference>
<dbReference type="CDD" id="cd00130">
    <property type="entry name" value="PAS"/>
    <property type="match status" value="2"/>
</dbReference>
<dbReference type="Pfam" id="PF08447">
    <property type="entry name" value="PAS_3"/>
    <property type="match status" value="1"/>
</dbReference>
<dbReference type="FunFam" id="3.20.20.450:FF:000001">
    <property type="entry name" value="Cyclic di-GMP phosphodiesterase yahA"/>
    <property type="match status" value="1"/>
</dbReference>
<dbReference type="InterPro" id="IPR035965">
    <property type="entry name" value="PAS-like_dom_sf"/>
</dbReference>
<keyword evidence="6" id="KW-0472">Membrane</keyword>
<dbReference type="CDD" id="cd01948">
    <property type="entry name" value="EAL"/>
    <property type="match status" value="1"/>
</dbReference>
<dbReference type="GO" id="GO:0071111">
    <property type="term" value="F:cyclic-guanylate-specific phosphodiesterase activity"/>
    <property type="evidence" value="ECO:0007669"/>
    <property type="project" value="UniProtKB-EC"/>
</dbReference>
<dbReference type="NCBIfam" id="TIGR00229">
    <property type="entry name" value="sensory_box"/>
    <property type="match status" value="2"/>
</dbReference>
<dbReference type="PROSITE" id="PS50839">
    <property type="entry name" value="CHASE"/>
    <property type="match status" value="1"/>
</dbReference>
<keyword evidence="6" id="KW-1133">Transmembrane helix</keyword>
<dbReference type="GO" id="GO:0005886">
    <property type="term" value="C:plasma membrane"/>
    <property type="evidence" value="ECO:0007669"/>
    <property type="project" value="UniProtKB-SubCell"/>
</dbReference>
<evidence type="ECO:0000259" key="11">
    <source>
        <dbReference type="PROSITE" id="PS50887"/>
    </source>
</evidence>
<dbReference type="SMART" id="SM00091">
    <property type="entry name" value="PAS"/>
    <property type="match status" value="2"/>
</dbReference>
<dbReference type="InterPro" id="IPR000160">
    <property type="entry name" value="GGDEF_dom"/>
</dbReference>
<dbReference type="InterPro" id="IPR006189">
    <property type="entry name" value="CHASE_dom"/>
</dbReference>
<dbReference type="EC" id="3.1.4.52" evidence="3"/>
<dbReference type="SMART" id="SM01079">
    <property type="entry name" value="CHASE"/>
    <property type="match status" value="1"/>
</dbReference>
<dbReference type="NCBIfam" id="TIGR00254">
    <property type="entry name" value="GGDEF"/>
    <property type="match status" value="1"/>
</dbReference>
<evidence type="ECO:0000313" key="12">
    <source>
        <dbReference type="EMBL" id="AQZ94069.1"/>
    </source>
</evidence>
<dbReference type="InterPro" id="IPR001633">
    <property type="entry name" value="EAL_dom"/>
</dbReference>
<reference evidence="12 13" key="1">
    <citation type="submission" date="2017-03" db="EMBL/GenBank/DDBJ databases">
        <title>Complete genome sequence of the novel DNRA strain Pseudomonas sp. S-6-2 isolated from Chinese polluted river sediment. Journal of Biotechnology.</title>
        <authorList>
            <person name="Li J."/>
            <person name="Xiang F."/>
            <person name="Wang L."/>
            <person name="Xi L."/>
            <person name="Liu J."/>
        </authorList>
    </citation>
    <scope>NUCLEOTIDE SEQUENCE [LARGE SCALE GENOMIC DNA]</scope>
    <source>
        <strain evidence="12 13">S-6-2</strain>
    </source>
</reference>
<evidence type="ECO:0000256" key="2">
    <source>
        <dbReference type="ARBA" id="ARBA00004533"/>
    </source>
</evidence>
<feature type="domain" description="PAS" evidence="7">
    <location>
        <begin position="462"/>
        <end position="507"/>
    </location>
</feature>
<comment type="cofactor">
    <cofactor evidence="1">
        <name>Mg(2+)</name>
        <dbReference type="ChEBI" id="CHEBI:18420"/>
    </cofactor>
</comment>
<dbReference type="SUPFAM" id="SSF55073">
    <property type="entry name" value="Nucleotide cyclase"/>
    <property type="match status" value="1"/>
</dbReference>
<dbReference type="SMART" id="SM00267">
    <property type="entry name" value="GGDEF"/>
    <property type="match status" value="1"/>
</dbReference>
<evidence type="ECO:0000259" key="7">
    <source>
        <dbReference type="PROSITE" id="PS50112"/>
    </source>
</evidence>
<evidence type="ECO:0000313" key="13">
    <source>
        <dbReference type="Proteomes" id="UP000243488"/>
    </source>
</evidence>
<dbReference type="Gene3D" id="3.30.70.270">
    <property type="match status" value="1"/>
</dbReference>
<dbReference type="Gene3D" id="3.20.20.450">
    <property type="entry name" value="EAL domain"/>
    <property type="match status" value="1"/>
</dbReference>
<comment type="subcellular location">
    <subcellularLocation>
        <location evidence="2">Cell inner membrane</location>
    </subcellularLocation>
</comment>
<keyword evidence="4" id="KW-0973">c-di-GMP</keyword>
<dbReference type="InterPro" id="IPR029787">
    <property type="entry name" value="Nucleotide_cyclase"/>
</dbReference>
<evidence type="ECO:0000256" key="4">
    <source>
        <dbReference type="ARBA" id="ARBA00022636"/>
    </source>
</evidence>
<dbReference type="InterPro" id="IPR013655">
    <property type="entry name" value="PAS_fold_3"/>
</dbReference>
<keyword evidence="13" id="KW-1185">Reference proteome</keyword>
<feature type="domain" description="CHASE" evidence="9">
    <location>
        <begin position="129"/>
        <end position="219"/>
    </location>
</feature>
<dbReference type="Proteomes" id="UP000243488">
    <property type="component" value="Chromosome"/>
</dbReference>
<protein>
    <recommendedName>
        <fullName evidence="3">cyclic-guanylate-specific phosphodiesterase</fullName>
        <ecNumber evidence="3">3.1.4.52</ecNumber>
    </recommendedName>
</protein>
<dbReference type="AlphaFoldDB" id="A0A1V0B2B2"/>
<accession>A0A1V0B2B2</accession>
<dbReference type="CDD" id="cd01949">
    <property type="entry name" value="GGDEF"/>
    <property type="match status" value="1"/>
</dbReference>
<evidence type="ECO:0000256" key="1">
    <source>
        <dbReference type="ARBA" id="ARBA00001946"/>
    </source>
</evidence>
<evidence type="ECO:0000259" key="8">
    <source>
        <dbReference type="PROSITE" id="PS50113"/>
    </source>
</evidence>
<dbReference type="PROSITE" id="PS50113">
    <property type="entry name" value="PAC"/>
    <property type="match status" value="2"/>
</dbReference>
<evidence type="ECO:0000259" key="9">
    <source>
        <dbReference type="PROSITE" id="PS50839"/>
    </source>
</evidence>
<sequence>MLRCAYRCPPHRVCRTMSEFARTTPRAPLRFWLTAVLVCLASALLMGLAIHYLVRLEQDHRLRQFEAVAAVHALGVQTFLERAFGVTHTLAAVVRYSGGEIDDFEHFAADLVPQFPGISVLGLSPAGRIRYIWPLQGHEGDLGQDLFLHPQKAEDAWFAVRNLSLTLTGRFDLPDGSPAIAARLPVFVSDELGHERLWGLVHGVVRLEQIARIPELVSLLESGQHYRIWRLNPHNGEREILLESRPEPFALQVNTVMDLPNSRWDLSVEYNEDPLETLRISLMLVMGVMLSLLLGYLSWLLLSLRWHRLNLEAQVEQRTRQIRAAEDQARSALGRYQSFISASNTGAWEYDWKTRQLRCSPEFFSMLGYDPDDFPPERQQLGLWIELLHPQDRERAVQCFASYLEEQPDHLYQNQFRLRNAAHDWTWILSRGSLLRDEQGQPKGLVVGTHIDISDNMRAAEELRLAARVFEQSSDGFLITDAERRVVMVNHGFTRITGYQADEIIGQKPELLASGLHDQSFHQALWEHVEHDGQWQGEIWHRRKDGSLYPEWLSVSRMEDEDGQTSHYVAIFSDISQRKEDEEQIHRLAYYDPLTGLPNRALLEERGRLALSMAERHGGRLALLFIDLDNFKNINDSLGHAVGDALLVAFAERLGQELREEDTLSRTGGDEFILILPEVDANTAVHGAQRILDLLRQPLSVAGYELTVSASIGIALYPDDADTLAGLHTNADIAMYRAKQQGRNGYSFYTPELQSHYVRTLKLENALRRALEQDQLSLHFQPQHELLSGRLVGAEALLRWKHPELGWVPPAEFVPIAESSGLIGPIGDWVLGQALRQLRSWQAQGYTELCIAVNLSAAQFRAANLPERVAERLERAGVSAASLELELTESITMQDPETAVLAMERLHQLGVRVALDDFGTGYSSLSYLKRFRLHKLKIDQSFVHDLERDDDDATIVRSTISLATSLGLQVLAEGVETQAQHDFLLRAGCQFAQGYLYSRPLPADEFSRYAARCMSIELP</sequence>
<dbReference type="SMART" id="SM00086">
    <property type="entry name" value="PAC"/>
    <property type="match status" value="2"/>
</dbReference>
<name>A0A1V0B2B2_9GAMM</name>
<organism evidence="12 13">
    <name type="scientific">Halopseudomonas phragmitis</name>
    <dbReference type="NCBI Taxonomy" id="1931241"/>
    <lineage>
        <taxon>Bacteria</taxon>
        <taxon>Pseudomonadati</taxon>
        <taxon>Pseudomonadota</taxon>
        <taxon>Gammaproteobacteria</taxon>
        <taxon>Pseudomonadales</taxon>
        <taxon>Pseudomonadaceae</taxon>
        <taxon>Halopseudomonas</taxon>
    </lineage>
</organism>
<dbReference type="Pfam" id="PF03924">
    <property type="entry name" value="CHASE"/>
    <property type="match status" value="1"/>
</dbReference>
<dbReference type="SUPFAM" id="SSF55785">
    <property type="entry name" value="PYP-like sensor domain (PAS domain)"/>
    <property type="match status" value="2"/>
</dbReference>
<feature type="transmembrane region" description="Helical" evidence="6">
    <location>
        <begin position="31"/>
        <end position="54"/>
    </location>
</feature>
<dbReference type="InterPro" id="IPR001610">
    <property type="entry name" value="PAC"/>
</dbReference>
<feature type="domain" description="PAS" evidence="7">
    <location>
        <begin position="332"/>
        <end position="407"/>
    </location>
</feature>
<dbReference type="InterPro" id="IPR035919">
    <property type="entry name" value="EAL_sf"/>
</dbReference>